<dbReference type="InterPro" id="IPR000033">
    <property type="entry name" value="LDLR_classB_rpt"/>
</dbReference>
<dbReference type="Gene3D" id="4.10.400.10">
    <property type="entry name" value="Low-density Lipoprotein Receptor"/>
    <property type="match status" value="2"/>
</dbReference>
<dbReference type="GO" id="GO:0043235">
    <property type="term" value="C:receptor complex"/>
    <property type="evidence" value="ECO:0007669"/>
    <property type="project" value="TreeGrafter"/>
</dbReference>
<feature type="domain" description="EGF-like" evidence="15">
    <location>
        <begin position="148"/>
        <end position="186"/>
    </location>
</feature>
<keyword evidence="12" id="KW-0325">Glycoprotein</keyword>
<keyword evidence="4" id="KW-0254">Endocytosis</keyword>
<dbReference type="InterPro" id="IPR018097">
    <property type="entry name" value="EGF_Ca-bd_CS"/>
</dbReference>
<evidence type="ECO:0000259" key="14">
    <source>
        <dbReference type="SMART" id="SM00179"/>
    </source>
</evidence>
<dbReference type="SMART" id="SM00192">
    <property type="entry name" value="LDLa"/>
    <property type="match status" value="2"/>
</dbReference>
<comment type="caution">
    <text evidence="13">Lacks conserved residue(s) required for the propagation of feature annotation.</text>
</comment>
<feature type="domain" description="EGF-like calcium-binding" evidence="14">
    <location>
        <begin position="145"/>
        <end position="186"/>
    </location>
</feature>
<keyword evidence="3" id="KW-0245">EGF-like domain</keyword>
<dbReference type="Pfam" id="PF14670">
    <property type="entry name" value="FXa_inhibition"/>
    <property type="match status" value="1"/>
</dbReference>
<dbReference type="GO" id="GO:0016324">
    <property type="term" value="C:apical plasma membrane"/>
    <property type="evidence" value="ECO:0007669"/>
    <property type="project" value="TreeGrafter"/>
</dbReference>
<keyword evidence="9" id="KW-0472">Membrane</keyword>
<dbReference type="Proteomes" id="UP000694412">
    <property type="component" value="Chromosome 4"/>
</dbReference>
<dbReference type="InterPro" id="IPR001881">
    <property type="entry name" value="EGF-like_Ca-bd_dom"/>
</dbReference>
<dbReference type="GO" id="GO:0042562">
    <property type="term" value="F:hormone binding"/>
    <property type="evidence" value="ECO:0007669"/>
    <property type="project" value="TreeGrafter"/>
</dbReference>
<dbReference type="CDD" id="cd00112">
    <property type="entry name" value="LDLa"/>
    <property type="match status" value="2"/>
</dbReference>
<evidence type="ECO:0000256" key="7">
    <source>
        <dbReference type="ARBA" id="ARBA00022737"/>
    </source>
</evidence>
<accession>A0A8C2TG58</accession>
<dbReference type="SMART" id="SM00181">
    <property type="entry name" value="EGF"/>
    <property type="match status" value="3"/>
</dbReference>
<evidence type="ECO:0000313" key="17">
    <source>
        <dbReference type="Proteomes" id="UP000694412"/>
    </source>
</evidence>
<dbReference type="GO" id="GO:0006898">
    <property type="term" value="P:receptor-mediated endocytosis"/>
    <property type="evidence" value="ECO:0007669"/>
    <property type="project" value="TreeGrafter"/>
</dbReference>
<evidence type="ECO:0000256" key="4">
    <source>
        <dbReference type="ARBA" id="ARBA00022583"/>
    </source>
</evidence>
<comment type="similarity">
    <text evidence="2">Belongs to the LDLR family.</text>
</comment>
<dbReference type="PANTHER" id="PTHR22722">
    <property type="entry name" value="LOW-DENSITY LIPOPROTEIN RECEPTOR-RELATED PROTEIN 2-RELATED"/>
    <property type="match status" value="1"/>
</dbReference>
<evidence type="ECO:0000256" key="13">
    <source>
        <dbReference type="PROSITE-ProRule" id="PRU00124"/>
    </source>
</evidence>
<feature type="domain" description="EGF-like" evidence="15">
    <location>
        <begin position="110"/>
        <end position="144"/>
    </location>
</feature>
<name>A0A8C2TG58_COTJA</name>
<feature type="disulfide bond" evidence="13">
    <location>
        <begin position="72"/>
        <end position="84"/>
    </location>
</feature>
<dbReference type="InterPro" id="IPR011042">
    <property type="entry name" value="6-blade_b-propeller_TolB-like"/>
</dbReference>
<dbReference type="InterPro" id="IPR026823">
    <property type="entry name" value="cEGF"/>
</dbReference>
<dbReference type="Gene3D" id="2.120.10.30">
    <property type="entry name" value="TolB, C-terminal domain"/>
    <property type="match status" value="1"/>
</dbReference>
<keyword evidence="10 13" id="KW-1015">Disulfide bond</keyword>
<evidence type="ECO:0000256" key="1">
    <source>
        <dbReference type="ARBA" id="ARBA00004167"/>
    </source>
</evidence>
<evidence type="ECO:0000256" key="5">
    <source>
        <dbReference type="ARBA" id="ARBA00022692"/>
    </source>
</evidence>
<keyword evidence="17" id="KW-1185">Reference proteome</keyword>
<feature type="disulfide bond" evidence="13">
    <location>
        <begin position="79"/>
        <end position="97"/>
    </location>
</feature>
<comment type="subcellular location">
    <subcellularLocation>
        <location evidence="1">Membrane</location>
        <topology evidence="1">Single-pass membrane protein</topology>
    </subcellularLocation>
</comment>
<dbReference type="PROSITE" id="PS50068">
    <property type="entry name" value="LDLRA_2"/>
    <property type="match status" value="2"/>
</dbReference>
<dbReference type="InterPro" id="IPR000742">
    <property type="entry name" value="EGF"/>
</dbReference>
<dbReference type="PRINTS" id="PR00261">
    <property type="entry name" value="LDLRECEPTOR"/>
</dbReference>
<dbReference type="FunFam" id="2.10.25.10:FF:000240">
    <property type="entry name" value="Vitamin K-dependent protein S"/>
    <property type="match status" value="1"/>
</dbReference>
<organism evidence="16 17">
    <name type="scientific">Coturnix japonica</name>
    <name type="common">Japanese quail</name>
    <name type="synonym">Coturnix coturnix japonica</name>
    <dbReference type="NCBI Taxonomy" id="93934"/>
    <lineage>
        <taxon>Eukaryota</taxon>
        <taxon>Metazoa</taxon>
        <taxon>Chordata</taxon>
        <taxon>Craniata</taxon>
        <taxon>Vertebrata</taxon>
        <taxon>Euteleostomi</taxon>
        <taxon>Archelosauria</taxon>
        <taxon>Archosauria</taxon>
        <taxon>Dinosauria</taxon>
        <taxon>Saurischia</taxon>
        <taxon>Theropoda</taxon>
        <taxon>Coelurosauria</taxon>
        <taxon>Aves</taxon>
        <taxon>Neognathae</taxon>
        <taxon>Galloanserae</taxon>
        <taxon>Galliformes</taxon>
        <taxon>Phasianidae</taxon>
        <taxon>Perdicinae</taxon>
        <taxon>Coturnix</taxon>
    </lineage>
</organism>
<dbReference type="PROSITE" id="PS01187">
    <property type="entry name" value="EGF_CA"/>
    <property type="match status" value="1"/>
</dbReference>
<keyword evidence="11" id="KW-0675">Receptor</keyword>
<dbReference type="SMART" id="SM00179">
    <property type="entry name" value="EGF_CA"/>
    <property type="match status" value="2"/>
</dbReference>
<keyword evidence="8" id="KW-1133">Transmembrane helix</keyword>
<evidence type="ECO:0000256" key="8">
    <source>
        <dbReference type="ARBA" id="ARBA00022989"/>
    </source>
</evidence>
<dbReference type="Ensembl" id="ENSCJPT00005019100.1">
    <property type="protein sequence ID" value="ENSCJPP00005013267.1"/>
    <property type="gene ID" value="ENSCJPG00005011204.1"/>
</dbReference>
<dbReference type="SMART" id="SM00135">
    <property type="entry name" value="LY"/>
    <property type="match status" value="3"/>
</dbReference>
<evidence type="ECO:0000256" key="12">
    <source>
        <dbReference type="ARBA" id="ARBA00023180"/>
    </source>
</evidence>
<dbReference type="Gene3D" id="2.10.25.10">
    <property type="entry name" value="Laminin"/>
    <property type="match status" value="2"/>
</dbReference>
<dbReference type="InterPro" id="IPR002172">
    <property type="entry name" value="LDrepeatLR_classA_rpt"/>
</dbReference>
<dbReference type="SUPFAM" id="SSF57196">
    <property type="entry name" value="EGF/Laminin"/>
    <property type="match status" value="2"/>
</dbReference>
<reference evidence="16" key="2">
    <citation type="submission" date="2025-08" db="UniProtKB">
        <authorList>
            <consortium name="Ensembl"/>
        </authorList>
    </citation>
    <scope>IDENTIFICATION</scope>
</reference>
<feature type="domain" description="EGF-like" evidence="15">
    <location>
        <begin position="71"/>
        <end position="108"/>
    </location>
</feature>
<evidence type="ECO:0000256" key="9">
    <source>
        <dbReference type="ARBA" id="ARBA00023136"/>
    </source>
</evidence>
<evidence type="ECO:0000256" key="6">
    <source>
        <dbReference type="ARBA" id="ARBA00022729"/>
    </source>
</evidence>
<keyword evidence="5" id="KW-0812">Transmembrane</keyword>
<dbReference type="GeneTree" id="ENSGT00940000162544"/>
<dbReference type="PANTHER" id="PTHR22722:SF12">
    <property type="entry name" value="EGF-LIKE DOMAIN-CONTAINING PROTEIN"/>
    <property type="match status" value="1"/>
</dbReference>
<evidence type="ECO:0000256" key="10">
    <source>
        <dbReference type="ARBA" id="ARBA00023157"/>
    </source>
</evidence>
<dbReference type="AlphaFoldDB" id="A0A8C2TG58"/>
<reference evidence="16" key="3">
    <citation type="submission" date="2025-09" db="UniProtKB">
        <authorList>
            <consortium name="Ensembl"/>
        </authorList>
    </citation>
    <scope>IDENTIFICATION</scope>
</reference>
<evidence type="ECO:0000256" key="2">
    <source>
        <dbReference type="ARBA" id="ARBA00009939"/>
    </source>
</evidence>
<sequence length="465" mass="49348">HSAPPGALLGPVAKAHCAGDCPLEQQCGEQQWGCSHSHECIPDAWRCDRESDCSDGSDEAGCEQHLRQPTPCLSHEYPCGLGICLNASLVCSGQRDCADGSDEGGNCSLPCKRPCSQLCYPSPQGPRCWCAPGYQLAEDSMSCVDVDECAEQSKGACSQICLNAPGTYSCACFSGYLLEPDGHICKLGGNLCVTSGPEPVLLVAVQSELLSYGLRSGREEVLLTTDKERTIFSLDYDLVERKVFWMDLATESISWQSLDSSKKGTLKVVAVEGTVISLALDWLSGNLYWIEGQPTSIRVATAGGRWALTLLSERLQGAARLALCPHASTMCFITAAGSRRPGAAVECAAMDGSGRRVVWSRAHSPTGLTFGGAGTRLYWADQGECGAAWRAVGLDPACPQGAAFHVPPRLIPSVSVSAERGAIGSVELDGSHFRLVREGLHGLRLFAVGDGFLLWSTTATNGEAI</sequence>
<dbReference type="SUPFAM" id="SSF57424">
    <property type="entry name" value="LDL receptor-like module"/>
    <property type="match status" value="2"/>
</dbReference>
<evidence type="ECO:0000256" key="3">
    <source>
        <dbReference type="ARBA" id="ARBA00022536"/>
    </source>
</evidence>
<dbReference type="SUPFAM" id="SSF63825">
    <property type="entry name" value="YWTD domain"/>
    <property type="match status" value="1"/>
</dbReference>
<feature type="domain" description="EGF-like calcium-binding" evidence="14">
    <location>
        <begin position="94"/>
        <end position="144"/>
    </location>
</feature>
<feature type="disulfide bond" evidence="13">
    <location>
        <begin position="47"/>
        <end position="62"/>
    </location>
</feature>
<evidence type="ECO:0000313" key="16">
    <source>
        <dbReference type="Ensembl" id="ENSCJPP00005013267.1"/>
    </source>
</evidence>
<dbReference type="Pfam" id="PF12662">
    <property type="entry name" value="cEGF"/>
    <property type="match status" value="1"/>
</dbReference>
<dbReference type="GO" id="GO:0005509">
    <property type="term" value="F:calcium ion binding"/>
    <property type="evidence" value="ECO:0007669"/>
    <property type="project" value="InterPro"/>
</dbReference>
<keyword evidence="7" id="KW-0677">Repeat</keyword>
<protein>
    <submittedName>
        <fullName evidence="16">Uncharacterized protein</fullName>
    </submittedName>
</protein>
<proteinExistence type="inferred from homology"/>
<dbReference type="InterPro" id="IPR036055">
    <property type="entry name" value="LDL_receptor-like_sf"/>
</dbReference>
<reference evidence="16" key="1">
    <citation type="submission" date="2015-11" db="EMBL/GenBank/DDBJ databases">
        <authorList>
            <consortium name="International Coturnix japonica Genome Analysis Consortium"/>
            <person name="Warren W."/>
            <person name="Burt D.W."/>
            <person name="Antin P.B."/>
            <person name="Lanford R."/>
            <person name="Gros J."/>
            <person name="Wilson R.K."/>
        </authorList>
    </citation>
    <scope>NUCLEOTIDE SEQUENCE [LARGE SCALE GENOMIC DNA]</scope>
</reference>
<dbReference type="Pfam" id="PF00057">
    <property type="entry name" value="Ldl_recept_a"/>
    <property type="match status" value="2"/>
</dbReference>
<evidence type="ECO:0000256" key="11">
    <source>
        <dbReference type="ARBA" id="ARBA00023170"/>
    </source>
</evidence>
<evidence type="ECO:0000259" key="15">
    <source>
        <dbReference type="SMART" id="SM00181"/>
    </source>
</evidence>
<dbReference type="InterPro" id="IPR051221">
    <property type="entry name" value="LDLR-related"/>
</dbReference>
<keyword evidence="6" id="KW-0732">Signal</keyword>